<sequence>MRTILRVLTTCSLALVLFLAGGGVMRARSAEADYESLRRFSQVLDMVEQYYVKDVKQSELIDGALKGMLQGLDPHSTLLSAKEFQEMQESTSGEFFGVGVEITTENGQVLVVSPIEDTPGYKAGLRAGDIILAIDGQYTLEMNLSEAATRMRGKRGTEVELLVLHKGAQQPVTMRVKRDAIPVVSVKSRELEPGYQWIRLTRFSGRTTQELLDAIKEAQAKGAIKGIVLDLRNNPGGLLDQSVSVSDVFLKGGTIVSMRGRDASSDRTYTARSQSTDVDAPVVVLVNAGTASAAEIVAGALRDQKRALILGERTFGKGSVQNIIPLPDKTGLKLTVALYYTPSGKSIQAEGIVPDFEILWEAPKEKDGMDGFSLREQDLNRHLEKGGEAAKSDKDKKAAEEDAETKAILAQDNQLRMALQFVKTLPALRELHE</sequence>
<name>A0A9D2HCR7_9BACT</name>
<gene>
    <name evidence="8" type="ORF">H9962_06025</name>
</gene>
<evidence type="ECO:0000256" key="3">
    <source>
        <dbReference type="ARBA" id="ARBA00022801"/>
    </source>
</evidence>
<dbReference type="SUPFAM" id="SSF52096">
    <property type="entry name" value="ClpP/crotonase"/>
    <property type="match status" value="1"/>
</dbReference>
<dbReference type="GO" id="GO:0008236">
    <property type="term" value="F:serine-type peptidase activity"/>
    <property type="evidence" value="ECO:0007669"/>
    <property type="project" value="UniProtKB-KW"/>
</dbReference>
<dbReference type="InterPro" id="IPR055210">
    <property type="entry name" value="CtpA/B_N"/>
</dbReference>
<comment type="similarity">
    <text evidence="1 5">Belongs to the peptidase S41A family.</text>
</comment>
<evidence type="ECO:0000256" key="4">
    <source>
        <dbReference type="ARBA" id="ARBA00022825"/>
    </source>
</evidence>
<evidence type="ECO:0000256" key="2">
    <source>
        <dbReference type="ARBA" id="ARBA00022670"/>
    </source>
</evidence>
<dbReference type="InterPro" id="IPR041489">
    <property type="entry name" value="PDZ_6"/>
</dbReference>
<keyword evidence="4 5" id="KW-0720">Serine protease</keyword>
<protein>
    <submittedName>
        <fullName evidence="8">S41 family peptidase</fullName>
    </submittedName>
</protein>
<feature type="compositionally biased region" description="Basic and acidic residues" evidence="6">
    <location>
        <begin position="384"/>
        <end position="400"/>
    </location>
</feature>
<dbReference type="FunFam" id="2.30.42.10:FF:000063">
    <property type="entry name" value="Peptidase, S41 family"/>
    <property type="match status" value="1"/>
</dbReference>
<dbReference type="FunFam" id="3.90.226.10:FF:000029">
    <property type="entry name" value="Peptidase, S41 family"/>
    <property type="match status" value="1"/>
</dbReference>
<dbReference type="Pfam" id="PF22694">
    <property type="entry name" value="CtpB_N-like"/>
    <property type="match status" value="1"/>
</dbReference>
<dbReference type="Proteomes" id="UP000824225">
    <property type="component" value="Unassembled WGS sequence"/>
</dbReference>
<comment type="caution">
    <text evidence="8">The sequence shown here is derived from an EMBL/GenBank/DDBJ whole genome shotgun (WGS) entry which is preliminary data.</text>
</comment>
<dbReference type="SMART" id="SM00228">
    <property type="entry name" value="PDZ"/>
    <property type="match status" value="1"/>
</dbReference>
<dbReference type="GO" id="GO:0006508">
    <property type="term" value="P:proteolysis"/>
    <property type="evidence" value="ECO:0007669"/>
    <property type="project" value="UniProtKB-KW"/>
</dbReference>
<proteinExistence type="inferred from homology"/>
<feature type="region of interest" description="Disordered" evidence="6">
    <location>
        <begin position="384"/>
        <end position="404"/>
    </location>
</feature>
<dbReference type="InterPro" id="IPR005151">
    <property type="entry name" value="Tail-specific_protease"/>
</dbReference>
<evidence type="ECO:0000256" key="6">
    <source>
        <dbReference type="SAM" id="MobiDB-lite"/>
    </source>
</evidence>
<dbReference type="Gene3D" id="3.90.226.10">
    <property type="entry name" value="2-enoyl-CoA Hydratase, Chain A, domain 1"/>
    <property type="match status" value="1"/>
</dbReference>
<dbReference type="NCBIfam" id="TIGR00225">
    <property type="entry name" value="prc"/>
    <property type="match status" value="1"/>
</dbReference>
<dbReference type="CDD" id="cd06782">
    <property type="entry name" value="cpPDZ_CPP-like"/>
    <property type="match status" value="1"/>
</dbReference>
<dbReference type="PANTHER" id="PTHR32060:SF30">
    <property type="entry name" value="CARBOXY-TERMINAL PROCESSING PROTEASE CTPA"/>
    <property type="match status" value="1"/>
</dbReference>
<accession>A0A9D2HCR7</accession>
<dbReference type="InterPro" id="IPR029045">
    <property type="entry name" value="ClpP/crotonase-like_dom_sf"/>
</dbReference>
<evidence type="ECO:0000259" key="7">
    <source>
        <dbReference type="PROSITE" id="PS50106"/>
    </source>
</evidence>
<dbReference type="EMBL" id="DXAN01000020">
    <property type="protein sequence ID" value="HJA08728.1"/>
    <property type="molecule type" value="Genomic_DNA"/>
</dbReference>
<keyword evidence="2 5" id="KW-0645">Protease</keyword>
<dbReference type="GO" id="GO:0007165">
    <property type="term" value="P:signal transduction"/>
    <property type="evidence" value="ECO:0007669"/>
    <property type="project" value="TreeGrafter"/>
</dbReference>
<reference evidence="8" key="2">
    <citation type="submission" date="2021-04" db="EMBL/GenBank/DDBJ databases">
        <authorList>
            <person name="Gilroy R."/>
        </authorList>
    </citation>
    <scope>NUCLEOTIDE SEQUENCE</scope>
    <source>
        <strain evidence="8">CHK186-16707</strain>
    </source>
</reference>
<dbReference type="GO" id="GO:0030288">
    <property type="term" value="C:outer membrane-bounded periplasmic space"/>
    <property type="evidence" value="ECO:0007669"/>
    <property type="project" value="TreeGrafter"/>
</dbReference>
<dbReference type="Gene3D" id="2.30.42.10">
    <property type="match status" value="1"/>
</dbReference>
<dbReference type="Pfam" id="PF03572">
    <property type="entry name" value="Peptidase_S41"/>
    <property type="match status" value="1"/>
</dbReference>
<dbReference type="SMART" id="SM00245">
    <property type="entry name" value="TSPc"/>
    <property type="match status" value="1"/>
</dbReference>
<feature type="domain" description="PDZ" evidence="7">
    <location>
        <begin position="84"/>
        <end position="167"/>
    </location>
</feature>
<dbReference type="Gene3D" id="3.30.750.44">
    <property type="match status" value="1"/>
</dbReference>
<dbReference type="GO" id="GO:0004175">
    <property type="term" value="F:endopeptidase activity"/>
    <property type="evidence" value="ECO:0007669"/>
    <property type="project" value="TreeGrafter"/>
</dbReference>
<dbReference type="SUPFAM" id="SSF50156">
    <property type="entry name" value="PDZ domain-like"/>
    <property type="match status" value="1"/>
</dbReference>
<dbReference type="Pfam" id="PF17820">
    <property type="entry name" value="PDZ_6"/>
    <property type="match status" value="1"/>
</dbReference>
<organism evidence="8 9">
    <name type="scientific">Candidatus Mailhella merdigallinarum</name>
    <dbReference type="NCBI Taxonomy" id="2838658"/>
    <lineage>
        <taxon>Bacteria</taxon>
        <taxon>Pseudomonadati</taxon>
        <taxon>Thermodesulfobacteriota</taxon>
        <taxon>Desulfovibrionia</taxon>
        <taxon>Desulfovibrionales</taxon>
        <taxon>Desulfovibrionaceae</taxon>
        <taxon>Mailhella</taxon>
    </lineage>
</organism>
<reference evidence="8" key="1">
    <citation type="journal article" date="2021" name="PeerJ">
        <title>Extensive microbial diversity within the chicken gut microbiome revealed by metagenomics and culture.</title>
        <authorList>
            <person name="Gilroy R."/>
            <person name="Ravi A."/>
            <person name="Getino M."/>
            <person name="Pursley I."/>
            <person name="Horton D.L."/>
            <person name="Alikhan N.F."/>
            <person name="Baker D."/>
            <person name="Gharbi K."/>
            <person name="Hall N."/>
            <person name="Watson M."/>
            <person name="Adriaenssens E.M."/>
            <person name="Foster-Nyarko E."/>
            <person name="Jarju S."/>
            <person name="Secka A."/>
            <person name="Antonio M."/>
            <person name="Oren A."/>
            <person name="Chaudhuri R.R."/>
            <person name="La Ragione R."/>
            <person name="Hildebrand F."/>
            <person name="Pallen M.J."/>
        </authorList>
    </citation>
    <scope>NUCLEOTIDE SEQUENCE</scope>
    <source>
        <strain evidence="8">CHK186-16707</strain>
    </source>
</reference>
<evidence type="ECO:0000313" key="9">
    <source>
        <dbReference type="Proteomes" id="UP000824225"/>
    </source>
</evidence>
<evidence type="ECO:0000313" key="8">
    <source>
        <dbReference type="EMBL" id="HJA08728.1"/>
    </source>
</evidence>
<dbReference type="InterPro" id="IPR004447">
    <property type="entry name" value="Peptidase_S41A"/>
</dbReference>
<keyword evidence="3 5" id="KW-0378">Hydrolase</keyword>
<dbReference type="PANTHER" id="PTHR32060">
    <property type="entry name" value="TAIL-SPECIFIC PROTEASE"/>
    <property type="match status" value="1"/>
</dbReference>
<dbReference type="InterPro" id="IPR036034">
    <property type="entry name" value="PDZ_sf"/>
</dbReference>
<dbReference type="InterPro" id="IPR001478">
    <property type="entry name" value="PDZ"/>
</dbReference>
<dbReference type="AlphaFoldDB" id="A0A9D2HCR7"/>
<evidence type="ECO:0000256" key="1">
    <source>
        <dbReference type="ARBA" id="ARBA00009179"/>
    </source>
</evidence>
<evidence type="ECO:0000256" key="5">
    <source>
        <dbReference type="RuleBase" id="RU004404"/>
    </source>
</evidence>
<dbReference type="CDD" id="cd07560">
    <property type="entry name" value="Peptidase_S41_CPP"/>
    <property type="match status" value="1"/>
</dbReference>
<dbReference type="PROSITE" id="PS50106">
    <property type="entry name" value="PDZ"/>
    <property type="match status" value="1"/>
</dbReference>